<accession>A0A2M7RG57</accession>
<dbReference type="Proteomes" id="UP000230779">
    <property type="component" value="Unassembled WGS sequence"/>
</dbReference>
<dbReference type="CDD" id="cd17546">
    <property type="entry name" value="REC_hyHK_CKI1_RcsC-like"/>
    <property type="match status" value="1"/>
</dbReference>
<evidence type="ECO:0000259" key="3">
    <source>
        <dbReference type="PROSITE" id="PS50110"/>
    </source>
</evidence>
<dbReference type="AlphaFoldDB" id="A0A2M7RG57"/>
<dbReference type="SUPFAM" id="SSF52172">
    <property type="entry name" value="CheY-like"/>
    <property type="match status" value="1"/>
</dbReference>
<dbReference type="Pfam" id="PF00072">
    <property type="entry name" value="Response_reg"/>
    <property type="match status" value="1"/>
</dbReference>
<comment type="caution">
    <text evidence="4">The sequence shown here is derived from an EMBL/GenBank/DDBJ whole genome shotgun (WGS) entry which is preliminary data.</text>
</comment>
<proteinExistence type="predicted"/>
<evidence type="ECO:0000313" key="5">
    <source>
        <dbReference type="Proteomes" id="UP000230779"/>
    </source>
</evidence>
<keyword evidence="1 2" id="KW-0597">Phosphoprotein</keyword>
<protein>
    <recommendedName>
        <fullName evidence="3">Response regulatory domain-containing protein</fullName>
    </recommendedName>
</protein>
<name>A0A2M7RG57_9BACT</name>
<sequence length="134" mass="15181">MDEKKSAPAILVVDDEDEIRSLMERYVEGFFAGKGKFLCRTAKDGSTTLECIEERNFELIFMDVHFPGGNGIEFIKLIRKKEEANGFKPARIICITGLVTQEEGIRAIAAGADKCLFKPFDWKEIPKELEELFS</sequence>
<dbReference type="SMART" id="SM00448">
    <property type="entry name" value="REC"/>
    <property type="match status" value="1"/>
</dbReference>
<dbReference type="EMBL" id="PFMD01000077">
    <property type="protein sequence ID" value="PIY95557.1"/>
    <property type="molecule type" value="Genomic_DNA"/>
</dbReference>
<evidence type="ECO:0000256" key="1">
    <source>
        <dbReference type="ARBA" id="ARBA00022553"/>
    </source>
</evidence>
<gene>
    <name evidence="4" type="ORF">COY66_06395</name>
</gene>
<dbReference type="GO" id="GO:0000160">
    <property type="term" value="P:phosphorelay signal transduction system"/>
    <property type="evidence" value="ECO:0007669"/>
    <property type="project" value="InterPro"/>
</dbReference>
<dbReference type="InterPro" id="IPR001789">
    <property type="entry name" value="Sig_transdc_resp-reg_receiver"/>
</dbReference>
<dbReference type="PROSITE" id="PS50110">
    <property type="entry name" value="RESPONSE_REGULATORY"/>
    <property type="match status" value="1"/>
</dbReference>
<evidence type="ECO:0000313" key="4">
    <source>
        <dbReference type="EMBL" id="PIY95557.1"/>
    </source>
</evidence>
<dbReference type="PANTHER" id="PTHR44591:SF3">
    <property type="entry name" value="RESPONSE REGULATORY DOMAIN-CONTAINING PROTEIN"/>
    <property type="match status" value="1"/>
</dbReference>
<dbReference type="InterPro" id="IPR050595">
    <property type="entry name" value="Bact_response_regulator"/>
</dbReference>
<reference evidence="4 5" key="1">
    <citation type="submission" date="2017-09" db="EMBL/GenBank/DDBJ databases">
        <title>Depth-based differentiation of microbial function through sediment-hosted aquifers and enrichment of novel symbionts in the deep terrestrial subsurface.</title>
        <authorList>
            <person name="Probst A.J."/>
            <person name="Ladd B."/>
            <person name="Jarett J.K."/>
            <person name="Geller-Mcgrath D.E."/>
            <person name="Sieber C.M."/>
            <person name="Emerson J.B."/>
            <person name="Anantharaman K."/>
            <person name="Thomas B.C."/>
            <person name="Malmstrom R."/>
            <person name="Stieglmeier M."/>
            <person name="Klingl A."/>
            <person name="Woyke T."/>
            <person name="Ryan C.M."/>
            <person name="Banfield J.F."/>
        </authorList>
    </citation>
    <scope>NUCLEOTIDE SEQUENCE [LARGE SCALE GENOMIC DNA]</scope>
    <source>
        <strain evidence="4">CG_4_10_14_0_8_um_filter_42_10</strain>
    </source>
</reference>
<dbReference type="PANTHER" id="PTHR44591">
    <property type="entry name" value="STRESS RESPONSE REGULATOR PROTEIN 1"/>
    <property type="match status" value="1"/>
</dbReference>
<dbReference type="Gene3D" id="3.40.50.2300">
    <property type="match status" value="1"/>
</dbReference>
<feature type="modified residue" description="4-aspartylphosphate" evidence="2">
    <location>
        <position position="63"/>
    </location>
</feature>
<dbReference type="InterPro" id="IPR011006">
    <property type="entry name" value="CheY-like_superfamily"/>
</dbReference>
<evidence type="ECO:0000256" key="2">
    <source>
        <dbReference type="PROSITE-ProRule" id="PRU00169"/>
    </source>
</evidence>
<feature type="domain" description="Response regulatory" evidence="3">
    <location>
        <begin position="9"/>
        <end position="133"/>
    </location>
</feature>
<organism evidence="4 5">
    <name type="scientific">Candidatus Kerfeldbacteria bacterium CG_4_10_14_0_8_um_filter_42_10</name>
    <dbReference type="NCBI Taxonomy" id="2014248"/>
    <lineage>
        <taxon>Bacteria</taxon>
        <taxon>Candidatus Kerfeldiibacteriota</taxon>
    </lineage>
</organism>